<dbReference type="EMBL" id="AP018203">
    <property type="protein sequence ID" value="BAY56186.1"/>
    <property type="molecule type" value="Genomic_DNA"/>
</dbReference>
<evidence type="ECO:0000313" key="4">
    <source>
        <dbReference type="Proteomes" id="UP000217895"/>
    </source>
</evidence>
<evidence type="ECO:0000259" key="2">
    <source>
        <dbReference type="Pfam" id="PF03848"/>
    </source>
</evidence>
<dbReference type="Gene3D" id="3.40.50.150">
    <property type="entry name" value="Vaccinia Virus protein VP39"/>
    <property type="match status" value="1"/>
</dbReference>
<feature type="domain" description="Tellurite resistance methyltransferase TehB-like" evidence="2">
    <location>
        <begin position="54"/>
        <end position="143"/>
    </location>
</feature>
<name>A0A1Z4JHH0_LEPBY</name>
<keyword evidence="4" id="KW-1185">Reference proteome</keyword>
<reference evidence="3 4" key="1">
    <citation type="submission" date="2017-06" db="EMBL/GenBank/DDBJ databases">
        <title>Genome sequencing of cyanobaciteial culture collection at National Institute for Environmental Studies (NIES).</title>
        <authorList>
            <person name="Hirose Y."/>
            <person name="Shimura Y."/>
            <person name="Fujisawa T."/>
            <person name="Nakamura Y."/>
            <person name="Kawachi M."/>
        </authorList>
    </citation>
    <scope>NUCLEOTIDE SEQUENCE [LARGE SCALE GENOMIC DNA]</scope>
    <source>
        <strain evidence="3 4">NIES-2135</strain>
    </source>
</reference>
<keyword evidence="3" id="KW-0489">Methyltransferase</keyword>
<proteinExistence type="predicted"/>
<organism evidence="3 4">
    <name type="scientific">Leptolyngbya boryana NIES-2135</name>
    <dbReference type="NCBI Taxonomy" id="1973484"/>
    <lineage>
        <taxon>Bacteria</taxon>
        <taxon>Bacillati</taxon>
        <taxon>Cyanobacteriota</taxon>
        <taxon>Cyanophyceae</taxon>
        <taxon>Leptolyngbyales</taxon>
        <taxon>Leptolyngbyaceae</taxon>
        <taxon>Leptolyngbya group</taxon>
        <taxon>Leptolyngbya</taxon>
    </lineage>
</organism>
<dbReference type="InterPro" id="IPR015985">
    <property type="entry name" value="TehB-like_dom"/>
</dbReference>
<evidence type="ECO:0000256" key="1">
    <source>
        <dbReference type="SAM" id="Phobius"/>
    </source>
</evidence>
<gene>
    <name evidence="3" type="ORF">NIES2135_30160</name>
</gene>
<sequence length="257" mass="30047">MMIKIHKQSYRYFYQLIDLLTACFVGFWLGVLDRNSMYQIDQQFYDSEAIYRDEEYNQSGFWEWEFKAIQTHFKTCKTILLAGAGGGREILALHALGYEVDAFECNPNFVKFANEFLQEKQINCTVQIAVRDTCPVYEEIYDGLIVGWGAYTLIQGRQTRIDFLKQMRDRVKSGSPILLSFLYAYKPAKYYKMISTIANLIRAIRWQSKTEIGDFILPENFVHYFSKEQISSELKEAGFRLEFYSELNYGHAVGIAE</sequence>
<keyword evidence="1" id="KW-0472">Membrane</keyword>
<accession>A0A1Z4JHH0</accession>
<dbReference type="Proteomes" id="UP000217895">
    <property type="component" value="Chromosome"/>
</dbReference>
<dbReference type="AlphaFoldDB" id="A0A1Z4JHH0"/>
<keyword evidence="1" id="KW-1133">Transmembrane helix</keyword>
<dbReference type="GO" id="GO:0032259">
    <property type="term" value="P:methylation"/>
    <property type="evidence" value="ECO:0007669"/>
    <property type="project" value="UniProtKB-KW"/>
</dbReference>
<protein>
    <submittedName>
        <fullName evidence="3">Putative methyltransferase</fullName>
    </submittedName>
</protein>
<keyword evidence="1" id="KW-0812">Transmembrane</keyword>
<dbReference type="Pfam" id="PF03848">
    <property type="entry name" value="TehB"/>
    <property type="match status" value="1"/>
</dbReference>
<keyword evidence="3" id="KW-0808">Transferase</keyword>
<dbReference type="SUPFAM" id="SSF53335">
    <property type="entry name" value="S-adenosyl-L-methionine-dependent methyltransferases"/>
    <property type="match status" value="1"/>
</dbReference>
<dbReference type="GO" id="GO:0008168">
    <property type="term" value="F:methyltransferase activity"/>
    <property type="evidence" value="ECO:0007669"/>
    <property type="project" value="UniProtKB-KW"/>
</dbReference>
<dbReference type="InterPro" id="IPR029063">
    <property type="entry name" value="SAM-dependent_MTases_sf"/>
</dbReference>
<evidence type="ECO:0000313" key="3">
    <source>
        <dbReference type="EMBL" id="BAY56186.1"/>
    </source>
</evidence>
<feature type="transmembrane region" description="Helical" evidence="1">
    <location>
        <begin position="12"/>
        <end position="31"/>
    </location>
</feature>